<reference evidence="2" key="1">
    <citation type="submission" date="2021-01" db="EMBL/GenBank/DDBJ databases">
        <title>Whole genome shotgun sequence of Cellulomonas pakistanensis NBRC 110800.</title>
        <authorList>
            <person name="Komaki H."/>
            <person name="Tamura T."/>
        </authorList>
    </citation>
    <scope>NUCLEOTIDE SEQUENCE</scope>
    <source>
        <strain evidence="2">NBRC 110800</strain>
    </source>
</reference>
<organism evidence="2 3">
    <name type="scientific">Cellulomonas pakistanensis</name>
    <dbReference type="NCBI Taxonomy" id="992287"/>
    <lineage>
        <taxon>Bacteria</taxon>
        <taxon>Bacillati</taxon>
        <taxon>Actinomycetota</taxon>
        <taxon>Actinomycetes</taxon>
        <taxon>Micrococcales</taxon>
        <taxon>Cellulomonadaceae</taxon>
        <taxon>Cellulomonas</taxon>
    </lineage>
</organism>
<name>A0A919PFH4_9CELL</name>
<feature type="compositionally biased region" description="Low complexity" evidence="1">
    <location>
        <begin position="286"/>
        <end position="301"/>
    </location>
</feature>
<comment type="caution">
    <text evidence="2">The sequence shown here is derived from an EMBL/GenBank/DDBJ whole genome shotgun (WGS) entry which is preliminary data.</text>
</comment>
<dbReference type="AlphaFoldDB" id="A0A919PFH4"/>
<feature type="region of interest" description="Disordered" evidence="1">
    <location>
        <begin position="261"/>
        <end position="402"/>
    </location>
</feature>
<evidence type="ECO:0000313" key="3">
    <source>
        <dbReference type="Proteomes" id="UP000642125"/>
    </source>
</evidence>
<feature type="region of interest" description="Disordered" evidence="1">
    <location>
        <begin position="187"/>
        <end position="232"/>
    </location>
</feature>
<evidence type="ECO:0000256" key="1">
    <source>
        <dbReference type="SAM" id="MobiDB-lite"/>
    </source>
</evidence>
<dbReference type="EMBL" id="BONO01000025">
    <property type="protein sequence ID" value="GIG37597.1"/>
    <property type="molecule type" value="Genomic_DNA"/>
</dbReference>
<evidence type="ECO:0008006" key="4">
    <source>
        <dbReference type="Google" id="ProtNLM"/>
    </source>
</evidence>
<gene>
    <name evidence="2" type="ORF">Cpa01nite_29780</name>
</gene>
<sequence>MADLAEVAAGLYGVRPGDFTAARTAAVRAARQAGDRELATAVGALRKPSSAAAAVNLLVRERPDELGSLLDLGVRLREAQAALAGPDLRALHGEQQRAVGAAADAALGLLGGGGSAAVRGQVEATLRAAMGDPDAAAAVATGLLVRDLFSSGFEPVDVDGAVAVPDAPPLAGAPGRRTPLRAVPAGVADADEAGEGDADEERPHRRRRGRLLTAEEPEQPLRAVPGRRRGRVRVADDDAGAAAGSGAAGAADAAGAAGAAEAPDRAGGAADDAAPAARRRGRVRTNDAGAGRPARAGSARSDGAEARGDPAGAAGRTRAEAERADRAAAARAERERREESARAERERRAEAERAARERRREAAVRSAEQDVALARAEADERTGARDAADERLRAAETRAGELSEVVERAREEIERLRAALASAEQESREVGLEVRHARAARTAAAKQAERAAQRLRAAEAALDAL</sequence>
<feature type="compositionally biased region" description="Basic and acidic residues" evidence="1">
    <location>
        <begin position="376"/>
        <end position="402"/>
    </location>
</feature>
<keyword evidence="3" id="KW-1185">Reference proteome</keyword>
<evidence type="ECO:0000313" key="2">
    <source>
        <dbReference type="EMBL" id="GIG37597.1"/>
    </source>
</evidence>
<feature type="compositionally biased region" description="Basic and acidic residues" evidence="1">
    <location>
        <begin position="317"/>
        <end position="363"/>
    </location>
</feature>
<accession>A0A919PFH4</accession>
<feature type="compositionally biased region" description="Low complexity" evidence="1">
    <location>
        <begin position="261"/>
        <end position="276"/>
    </location>
</feature>
<dbReference type="Proteomes" id="UP000642125">
    <property type="component" value="Unassembled WGS sequence"/>
</dbReference>
<proteinExistence type="predicted"/>
<dbReference type="RefSeq" id="WP_203669583.1">
    <property type="nucleotide sequence ID" value="NZ_BONO01000025.1"/>
</dbReference>
<feature type="compositionally biased region" description="Acidic residues" evidence="1">
    <location>
        <begin position="189"/>
        <end position="200"/>
    </location>
</feature>
<protein>
    <recommendedName>
        <fullName evidence="4">TolA protein</fullName>
    </recommendedName>
</protein>